<keyword evidence="1 3" id="KW-0853">WD repeat</keyword>
<keyword evidence="2" id="KW-0677">Repeat</keyword>
<organism evidence="5 6">
    <name type="scientific">Phytohabitans aurantiacus</name>
    <dbReference type="NCBI Taxonomy" id="3016789"/>
    <lineage>
        <taxon>Bacteria</taxon>
        <taxon>Bacillati</taxon>
        <taxon>Actinomycetota</taxon>
        <taxon>Actinomycetes</taxon>
        <taxon>Micromonosporales</taxon>
        <taxon>Micromonosporaceae</taxon>
    </lineage>
</organism>
<dbReference type="Proteomes" id="UP001144280">
    <property type="component" value="Unassembled WGS sequence"/>
</dbReference>
<protein>
    <recommendedName>
        <fullName evidence="7">Anaphase-promoting complex subunit 4 WD40 domain-containing protein</fullName>
    </recommendedName>
</protein>
<evidence type="ECO:0000256" key="1">
    <source>
        <dbReference type="ARBA" id="ARBA00022574"/>
    </source>
</evidence>
<feature type="region of interest" description="Disordered" evidence="4">
    <location>
        <begin position="654"/>
        <end position="685"/>
    </location>
</feature>
<gene>
    <name evidence="5" type="ORF">Pa4123_62010</name>
</gene>
<comment type="caution">
    <text evidence="5">The sequence shown here is derived from an EMBL/GenBank/DDBJ whole genome shotgun (WGS) entry which is preliminary data.</text>
</comment>
<evidence type="ECO:0000313" key="6">
    <source>
        <dbReference type="Proteomes" id="UP001144280"/>
    </source>
</evidence>
<dbReference type="PROSITE" id="PS50082">
    <property type="entry name" value="WD_REPEATS_2"/>
    <property type="match status" value="1"/>
</dbReference>
<evidence type="ECO:0000256" key="2">
    <source>
        <dbReference type="ARBA" id="ARBA00022737"/>
    </source>
</evidence>
<evidence type="ECO:0008006" key="7">
    <source>
        <dbReference type="Google" id="ProtNLM"/>
    </source>
</evidence>
<proteinExistence type="predicted"/>
<dbReference type="Gene3D" id="2.130.10.10">
    <property type="entry name" value="YVTN repeat-like/Quinoprotein amine dehydrogenase"/>
    <property type="match status" value="3"/>
</dbReference>
<keyword evidence="6" id="KW-1185">Reference proteome</keyword>
<evidence type="ECO:0000256" key="3">
    <source>
        <dbReference type="PROSITE-ProRule" id="PRU00221"/>
    </source>
</evidence>
<dbReference type="InterPro" id="IPR051179">
    <property type="entry name" value="WD_repeat_multifunction"/>
</dbReference>
<feature type="repeat" description="WD" evidence="3">
    <location>
        <begin position="597"/>
        <end position="619"/>
    </location>
</feature>
<dbReference type="PANTHER" id="PTHR19857">
    <property type="entry name" value="MITOCHONDRIAL DIVISION PROTEIN 1-RELATED"/>
    <property type="match status" value="1"/>
</dbReference>
<sequence>MDRFEAMVGLLRRGLPERADLVRAEQPGAWLPRWTAGEPLSRAMRQAYQLGGLIAAVRLDDTYAWALVDDTVHRITIADGVVHRLRLEGPYRYHGAAVFDGDTVAAVDDDQLRVWDLGTGGLLLATDPDDVPRPAGGLCSLAVGAGVAVTGTERGYLLLWDLRDGSRLAKIAAHDGFVRRVAVSTHPPLAVLSVGGQDHSTVSFHDLDGLRRTGNAAVPGYHCGGGWTSLDGQRRAVTVDEDGVLTVWDPGAAVPLARFPVADHSTGALAFTADGACAVVGDGQVLQVVDLRDGTVRGTIRTDFEFEVRDVAVCGPFVFAGQFGSSEGRANLVELTVPLVQDDRHRPHFVDAVTIMVDGRLVVVAVDRGGLFRVFDAADGRQLGGAYGRQQCFTFPRRLVTATVEGRALVACMFNLGPTFFDPASGQVRAGSEPATAGPVMTAAAGRDGLVAAIDAGGTLTVWDVATLMPRAVTRVARPGAITAIAVGELHGATVVLAGDQDGGIRWFDSADLGEVPAPGRFADRQIPAGRALDSVYWPGPNAVTALHVAGTVVVSAIADTVTCAYIATGDLVGPELVHPDRVRAVLPAVLDAVPVIATSCADRVVRIWEIETGRVIRAVTLPRPVGRIVAIVAQQIIVLDRGFLLAVDTAGGNQPMTAPRPTTPGQHATADMPLSSTTPVARFD</sequence>
<evidence type="ECO:0000256" key="4">
    <source>
        <dbReference type="SAM" id="MobiDB-lite"/>
    </source>
</evidence>
<dbReference type="RefSeq" id="WP_281901565.1">
    <property type="nucleotide sequence ID" value="NZ_BSDI01000038.1"/>
</dbReference>
<feature type="compositionally biased region" description="Polar residues" evidence="4">
    <location>
        <begin position="675"/>
        <end position="685"/>
    </location>
</feature>
<reference evidence="5" key="1">
    <citation type="submission" date="2022-12" db="EMBL/GenBank/DDBJ databases">
        <title>New Phytohabitans aurantiacus sp. RD004123 nov., an actinomycete isolated from soil.</title>
        <authorList>
            <person name="Triningsih D.W."/>
            <person name="Harunari E."/>
            <person name="Igarashi Y."/>
        </authorList>
    </citation>
    <scope>NUCLEOTIDE SEQUENCE</scope>
    <source>
        <strain evidence="5">RD004123</strain>
    </source>
</reference>
<dbReference type="EMBL" id="BSDI01000038">
    <property type="protein sequence ID" value="GLI00925.1"/>
    <property type="molecule type" value="Genomic_DNA"/>
</dbReference>
<evidence type="ECO:0000313" key="5">
    <source>
        <dbReference type="EMBL" id="GLI00925.1"/>
    </source>
</evidence>
<accession>A0ABQ5R3D1</accession>
<dbReference type="InterPro" id="IPR001680">
    <property type="entry name" value="WD40_rpt"/>
</dbReference>
<dbReference type="InterPro" id="IPR011047">
    <property type="entry name" value="Quinoprotein_ADH-like_sf"/>
</dbReference>
<dbReference type="InterPro" id="IPR015943">
    <property type="entry name" value="WD40/YVTN_repeat-like_dom_sf"/>
</dbReference>
<dbReference type="SUPFAM" id="SSF50998">
    <property type="entry name" value="Quinoprotein alcohol dehydrogenase-like"/>
    <property type="match status" value="1"/>
</dbReference>
<dbReference type="PANTHER" id="PTHR19857:SF8">
    <property type="entry name" value="ANGIO-ASSOCIATED MIGRATORY CELL PROTEIN"/>
    <property type="match status" value="1"/>
</dbReference>
<name>A0ABQ5R3D1_9ACTN</name>